<comment type="caution">
    <text evidence="1">The sequence shown here is derived from an EMBL/GenBank/DDBJ whole genome shotgun (WGS) entry which is preliminary data.</text>
</comment>
<proteinExistence type="predicted"/>
<organism evidence="1 2">
    <name type="scientific">Ancylostoma ceylanicum</name>
    <dbReference type="NCBI Taxonomy" id="53326"/>
    <lineage>
        <taxon>Eukaryota</taxon>
        <taxon>Metazoa</taxon>
        <taxon>Ecdysozoa</taxon>
        <taxon>Nematoda</taxon>
        <taxon>Chromadorea</taxon>
        <taxon>Rhabditida</taxon>
        <taxon>Rhabditina</taxon>
        <taxon>Rhabditomorpha</taxon>
        <taxon>Strongyloidea</taxon>
        <taxon>Ancylostomatidae</taxon>
        <taxon>Ancylostomatinae</taxon>
        <taxon>Ancylostoma</taxon>
    </lineage>
</organism>
<sequence length="146" mass="16922">MRPWETLHERSAISVLTEEYGKSRSSQTQCKVSRALQKNPSMSCHLKITGREKKMSRWLLHELNEEHQCRHMHLFICLTRAQKTSPFLPSGARTFERCNRDAHMSRPITAQQRTSCHAVRLDISLMSKCIPMQRIYRRVVLCGAAG</sequence>
<keyword evidence="2" id="KW-1185">Reference proteome</keyword>
<dbReference type="EMBL" id="JARK01001723">
    <property type="protein sequence ID" value="EYB81300.1"/>
    <property type="molecule type" value="Genomic_DNA"/>
</dbReference>
<accession>A0A016RSD1</accession>
<dbReference type="Proteomes" id="UP000024635">
    <property type="component" value="Unassembled WGS sequence"/>
</dbReference>
<evidence type="ECO:0000313" key="2">
    <source>
        <dbReference type="Proteomes" id="UP000024635"/>
    </source>
</evidence>
<evidence type="ECO:0000313" key="1">
    <source>
        <dbReference type="EMBL" id="EYB81300.1"/>
    </source>
</evidence>
<protein>
    <submittedName>
        <fullName evidence="1">Uncharacterized protein</fullName>
    </submittedName>
</protein>
<gene>
    <name evidence="1" type="primary">Acey_s0387.g465</name>
    <name evidence="1" type="ORF">Y032_0387g465</name>
</gene>
<name>A0A016RSD1_9BILA</name>
<dbReference type="AlphaFoldDB" id="A0A016RSD1"/>
<reference evidence="2" key="1">
    <citation type="journal article" date="2015" name="Nat. Genet.">
        <title>The genome and transcriptome of the zoonotic hookworm Ancylostoma ceylanicum identify infection-specific gene families.</title>
        <authorList>
            <person name="Schwarz E.M."/>
            <person name="Hu Y."/>
            <person name="Antoshechkin I."/>
            <person name="Miller M.M."/>
            <person name="Sternberg P.W."/>
            <person name="Aroian R.V."/>
        </authorList>
    </citation>
    <scope>NUCLEOTIDE SEQUENCE</scope>
    <source>
        <strain evidence="2">HY135</strain>
    </source>
</reference>